<dbReference type="Pfam" id="PF10155">
    <property type="entry name" value="CNOT11"/>
    <property type="match status" value="1"/>
</dbReference>
<feature type="compositionally biased region" description="Low complexity" evidence="1">
    <location>
        <begin position="274"/>
        <end position="288"/>
    </location>
</feature>
<feature type="region of interest" description="Disordered" evidence="1">
    <location>
        <begin position="231"/>
        <end position="288"/>
    </location>
</feature>
<gene>
    <name evidence="2" type="ORF">CVT26_010676</name>
</gene>
<evidence type="ECO:0000256" key="1">
    <source>
        <dbReference type="SAM" id="MobiDB-lite"/>
    </source>
</evidence>
<evidence type="ECO:0000313" key="2">
    <source>
        <dbReference type="EMBL" id="PPQ96636.1"/>
    </source>
</evidence>
<name>A0A409Y0U2_9AGAR</name>
<dbReference type="GO" id="GO:0030014">
    <property type="term" value="C:CCR4-NOT complex"/>
    <property type="evidence" value="ECO:0007669"/>
    <property type="project" value="InterPro"/>
</dbReference>
<dbReference type="InterPro" id="IPR019312">
    <property type="entry name" value="CNOT11"/>
</dbReference>
<accession>A0A409Y0U2</accession>
<dbReference type="Proteomes" id="UP000284706">
    <property type="component" value="Unassembled WGS sequence"/>
</dbReference>
<reference evidence="2 3" key="1">
    <citation type="journal article" date="2018" name="Evol. Lett.">
        <title>Horizontal gene cluster transfer increased hallucinogenic mushroom diversity.</title>
        <authorList>
            <person name="Reynolds H.T."/>
            <person name="Vijayakumar V."/>
            <person name="Gluck-Thaler E."/>
            <person name="Korotkin H.B."/>
            <person name="Matheny P.B."/>
            <person name="Slot J.C."/>
        </authorList>
    </citation>
    <scope>NUCLEOTIDE SEQUENCE [LARGE SCALE GENOMIC DNA]</scope>
    <source>
        <strain evidence="2 3">SRW20</strain>
    </source>
</reference>
<organism evidence="2 3">
    <name type="scientific">Gymnopilus dilepis</name>
    <dbReference type="NCBI Taxonomy" id="231916"/>
    <lineage>
        <taxon>Eukaryota</taxon>
        <taxon>Fungi</taxon>
        <taxon>Dikarya</taxon>
        <taxon>Basidiomycota</taxon>
        <taxon>Agaricomycotina</taxon>
        <taxon>Agaricomycetes</taxon>
        <taxon>Agaricomycetidae</taxon>
        <taxon>Agaricales</taxon>
        <taxon>Agaricineae</taxon>
        <taxon>Hymenogastraceae</taxon>
        <taxon>Gymnopilus</taxon>
    </lineage>
</organism>
<comment type="caution">
    <text evidence="2">The sequence shown here is derived from an EMBL/GenBank/DDBJ whole genome shotgun (WGS) entry which is preliminary data.</text>
</comment>
<dbReference type="OrthoDB" id="3226845at2759"/>
<dbReference type="STRING" id="231916.A0A409Y0U2"/>
<dbReference type="InParanoid" id="A0A409Y0U2"/>
<feature type="compositionally biased region" description="Low complexity" evidence="1">
    <location>
        <begin position="238"/>
        <end position="253"/>
    </location>
</feature>
<keyword evidence="3" id="KW-1185">Reference proteome</keyword>
<proteinExistence type="predicted"/>
<protein>
    <submittedName>
        <fullName evidence="2">Uncharacterized protein</fullName>
    </submittedName>
</protein>
<dbReference type="AlphaFoldDB" id="A0A409Y0U2"/>
<dbReference type="EMBL" id="NHYE01001344">
    <property type="protein sequence ID" value="PPQ96636.1"/>
    <property type="molecule type" value="Genomic_DNA"/>
</dbReference>
<evidence type="ECO:0000313" key="3">
    <source>
        <dbReference type="Proteomes" id="UP000284706"/>
    </source>
</evidence>
<sequence length="510" mass="56136">MQVHPSPSATFPSSSTTTTTTTVLTAAAGTPSPAISAAAYAASQSQGRLQSPLNLGDSVRASVSHLLNQAFTLPCSTGALAFTQLVQPASRFQLALDALLPVLDSNNSAELAQRILVSFILYSLYTPHPVTINPFKSALLVAYVREREKAVSVANEGGVSPNEQFVWVLWKILKGDGNDIGPYSPSTLSRCPLPPKLRAVNLVLDEELYNSISDIDDITYYYFLNKRRRSASSDTDDSTTTNSNNNNINDTTSPYGPISRPRLHRIRDTPDFTSSSSSLSSPAAASPVLPLPMSRSPINFEEDRQQERLIHAAKLLLAARDRVLTLSEQRVLLPVVPELVSSNMITSLDLPPIITYNPTVAHPLLISLLTNPNPEANNPRPFLDILPFLPPSLPTFDLYGRLLRDQTRVTVPGYSTVADLVLIEVLGRFIHEAITWLERAEREEREGRISDDRFAKGVQNLCRFYSSLIKLGLVDPSSDVDSTEMAHFSLRNARFEEANALYRFIATSRF</sequence>